<evidence type="ECO:0000313" key="2">
    <source>
        <dbReference type="EMBL" id="SFD43730.1"/>
    </source>
</evidence>
<accession>A0A1I1SL18</accession>
<dbReference type="Proteomes" id="UP000182192">
    <property type="component" value="Unassembled WGS sequence"/>
</dbReference>
<dbReference type="AlphaFoldDB" id="A0A1I1SL18"/>
<feature type="transmembrane region" description="Helical" evidence="1">
    <location>
        <begin position="119"/>
        <end position="143"/>
    </location>
</feature>
<keyword evidence="1" id="KW-0812">Transmembrane</keyword>
<reference evidence="2 3" key="1">
    <citation type="submission" date="2016-10" db="EMBL/GenBank/DDBJ databases">
        <authorList>
            <person name="de Groot N.N."/>
        </authorList>
    </citation>
    <scope>NUCLEOTIDE SEQUENCE [LARGE SCALE GENOMIC DNA]</scope>
    <source>
        <strain evidence="2 3">AR67</strain>
    </source>
</reference>
<protein>
    <recommendedName>
        <fullName evidence="4">ABC-2 family transporter protein</fullName>
    </recommendedName>
</protein>
<dbReference type="RefSeq" id="WP_074963560.1">
    <property type="nucleotide sequence ID" value="NZ_FOKQ01000093.1"/>
</dbReference>
<feature type="transmembrane region" description="Helical" evidence="1">
    <location>
        <begin position="264"/>
        <end position="284"/>
    </location>
</feature>
<organism evidence="2 3">
    <name type="scientific">Ruminococcus albus</name>
    <dbReference type="NCBI Taxonomy" id="1264"/>
    <lineage>
        <taxon>Bacteria</taxon>
        <taxon>Bacillati</taxon>
        <taxon>Bacillota</taxon>
        <taxon>Clostridia</taxon>
        <taxon>Eubacteriales</taxon>
        <taxon>Oscillospiraceae</taxon>
        <taxon>Ruminococcus</taxon>
    </lineage>
</organism>
<evidence type="ECO:0008006" key="4">
    <source>
        <dbReference type="Google" id="ProtNLM"/>
    </source>
</evidence>
<proteinExistence type="predicted"/>
<dbReference type="EMBL" id="FOKQ01000093">
    <property type="protein sequence ID" value="SFD43730.1"/>
    <property type="molecule type" value="Genomic_DNA"/>
</dbReference>
<evidence type="ECO:0000313" key="3">
    <source>
        <dbReference type="Proteomes" id="UP000182192"/>
    </source>
</evidence>
<name>A0A1I1SL18_RUMAL</name>
<gene>
    <name evidence="2" type="ORF">SAMN02910406_03877</name>
</gene>
<evidence type="ECO:0000256" key="1">
    <source>
        <dbReference type="SAM" id="Phobius"/>
    </source>
</evidence>
<feature type="transmembrane region" description="Helical" evidence="1">
    <location>
        <begin position="185"/>
        <end position="205"/>
    </location>
</feature>
<feature type="transmembrane region" description="Helical" evidence="1">
    <location>
        <begin position="78"/>
        <end position="98"/>
    </location>
</feature>
<feature type="transmembrane region" description="Helical" evidence="1">
    <location>
        <begin position="212"/>
        <end position="231"/>
    </location>
</feature>
<keyword evidence="1" id="KW-0472">Membrane</keyword>
<feature type="transmembrane region" description="Helical" evidence="1">
    <location>
        <begin position="20"/>
        <end position="42"/>
    </location>
</feature>
<keyword evidence="1" id="KW-1133">Transmembrane helix</keyword>
<sequence length="292" mass="32831">MLRSYIFQLKLMTAKRGFQYSFTLVMIVICIAFIDGFSPILLSNIDDTLFPLEDISAYPASDNYILNEMSQFLNVLKFIFPFIAPMPFAFSFITDKSLHISEIIQSRCGNKRYFMTKTAAVFTGGFLVLFLPLLVGITLNHIFGGNSIINLFHMNFSEMAVEHTFIVKNDFQLSLLTVSPVLGELFAAFCISIFSGVCSVTAFAFSLFIRKFAVLVFVLAFVFIKLCDAAYSAEISKNGFGYIMLNPLGYAEVSTDNMIYGRSYLLFFGLNALILAISLLVIYIHSKHDQIN</sequence>